<dbReference type="Gene3D" id="3.75.10.10">
    <property type="entry name" value="L-arginine/glycine Amidinotransferase, Chain A"/>
    <property type="match status" value="1"/>
</dbReference>
<protein>
    <submittedName>
        <fullName evidence="1">Dimethylarginine dimethylaminohydrolase family protein</fullName>
    </submittedName>
</protein>
<sequence>MTVNNVNIHTVHCNNEYDSLNHVIAAPPDYMKITSIINETQSHYAKTNIDIETAIREHKNFINVLKNNGAEVTYLNTSPDLNEQVFTRDIGFAIQDKFFLSNMNHPIRKRETELLNDCLNENRLAFIPFEDSNIEGGDVIVDNDFVWVGISERTEESSLELLKSHLPHHEVTPIHLSLVILHLDCVFNILEDRNALIYPDGMDQTSFDILRRHYNLIEITEEEQFQMGPNVLSIGDKKVISMPESRRINEKLRTLGYEVIEISFSEIIKSGGSFRCCSLPVNRG</sequence>
<dbReference type="Proteomes" id="UP001597519">
    <property type="component" value="Unassembled WGS sequence"/>
</dbReference>
<reference evidence="2" key="1">
    <citation type="journal article" date="2019" name="Int. J. Syst. Evol. Microbiol.">
        <title>The Global Catalogue of Microorganisms (GCM) 10K type strain sequencing project: providing services to taxonomists for standard genome sequencing and annotation.</title>
        <authorList>
            <consortium name="The Broad Institute Genomics Platform"/>
            <consortium name="The Broad Institute Genome Sequencing Center for Infectious Disease"/>
            <person name="Wu L."/>
            <person name="Ma J."/>
        </authorList>
    </citation>
    <scope>NUCLEOTIDE SEQUENCE [LARGE SCALE GENOMIC DNA]</scope>
    <source>
        <strain evidence="2">KCTC 33575</strain>
    </source>
</reference>
<evidence type="ECO:0000313" key="2">
    <source>
        <dbReference type="Proteomes" id="UP001597519"/>
    </source>
</evidence>
<gene>
    <name evidence="1" type="ORF">ACFSX4_11780</name>
</gene>
<name>A0ABW5X0G4_9STAP</name>
<keyword evidence="2" id="KW-1185">Reference proteome</keyword>
<dbReference type="Pfam" id="PF19420">
    <property type="entry name" value="DDAH_eukar"/>
    <property type="match status" value="1"/>
</dbReference>
<dbReference type="PANTHER" id="PTHR47271">
    <property type="entry name" value="ARGININE DEIMINASE"/>
    <property type="match status" value="1"/>
</dbReference>
<evidence type="ECO:0000313" key="1">
    <source>
        <dbReference type="EMBL" id="MFD2831144.1"/>
    </source>
</evidence>
<accession>A0ABW5X0G4</accession>
<proteinExistence type="predicted"/>
<comment type="caution">
    <text evidence="1">The sequence shown here is derived from an EMBL/GenBank/DDBJ whole genome shotgun (WGS) entry which is preliminary data.</text>
</comment>
<dbReference type="PANTHER" id="PTHR47271:SF2">
    <property type="entry name" value="ARGININE DEIMINASE"/>
    <property type="match status" value="1"/>
</dbReference>
<dbReference type="SUPFAM" id="SSF55909">
    <property type="entry name" value="Pentein"/>
    <property type="match status" value="1"/>
</dbReference>
<dbReference type="RefSeq" id="WP_377775088.1">
    <property type="nucleotide sequence ID" value="NZ_JBHUOQ010000004.1"/>
</dbReference>
<organism evidence="1 2">
    <name type="scientific">Corticicoccus populi</name>
    <dbReference type="NCBI Taxonomy" id="1812821"/>
    <lineage>
        <taxon>Bacteria</taxon>
        <taxon>Bacillati</taxon>
        <taxon>Bacillota</taxon>
        <taxon>Bacilli</taxon>
        <taxon>Bacillales</taxon>
        <taxon>Staphylococcaceae</taxon>
        <taxon>Corticicoccus</taxon>
    </lineage>
</organism>
<dbReference type="EMBL" id="JBHUOQ010000004">
    <property type="protein sequence ID" value="MFD2831144.1"/>
    <property type="molecule type" value="Genomic_DNA"/>
</dbReference>